<dbReference type="Gramene" id="PRQ37623">
    <property type="protein sequence ID" value="PRQ37623"/>
    <property type="gene ID" value="RchiOBHm_Chr4g0404701"/>
</dbReference>
<keyword evidence="3" id="KW-1185">Reference proteome</keyword>
<reference evidence="2 3" key="1">
    <citation type="journal article" date="2018" name="Nat. Genet.">
        <title>The Rosa genome provides new insights in the design of modern roses.</title>
        <authorList>
            <person name="Bendahmane M."/>
        </authorList>
    </citation>
    <scope>NUCLEOTIDE SEQUENCE [LARGE SCALE GENOMIC DNA]</scope>
    <source>
        <strain evidence="3">cv. Old Blush</strain>
    </source>
</reference>
<evidence type="ECO:0000313" key="3">
    <source>
        <dbReference type="Proteomes" id="UP000238479"/>
    </source>
</evidence>
<organism evidence="2 3">
    <name type="scientific">Rosa chinensis</name>
    <name type="common">China rose</name>
    <dbReference type="NCBI Taxonomy" id="74649"/>
    <lineage>
        <taxon>Eukaryota</taxon>
        <taxon>Viridiplantae</taxon>
        <taxon>Streptophyta</taxon>
        <taxon>Embryophyta</taxon>
        <taxon>Tracheophyta</taxon>
        <taxon>Spermatophyta</taxon>
        <taxon>Magnoliopsida</taxon>
        <taxon>eudicotyledons</taxon>
        <taxon>Gunneridae</taxon>
        <taxon>Pentapetalae</taxon>
        <taxon>rosids</taxon>
        <taxon>fabids</taxon>
        <taxon>Rosales</taxon>
        <taxon>Rosaceae</taxon>
        <taxon>Rosoideae</taxon>
        <taxon>Rosoideae incertae sedis</taxon>
        <taxon>Rosa</taxon>
    </lineage>
</organism>
<name>A0A2P6QTW0_ROSCH</name>
<protein>
    <submittedName>
        <fullName evidence="2">Uncharacterized protein</fullName>
    </submittedName>
</protein>
<feature type="transmembrane region" description="Helical" evidence="1">
    <location>
        <begin position="113"/>
        <end position="134"/>
    </location>
</feature>
<sequence length="156" mass="18002">MLLHLGYCLLLIAFLVPYVQFLKPKFILSDCTILVLIEAALFQTYLAVVWNLALIVLKIEEKWDMEELGKAEQLIKRSKLRVFFLNILFRAFSVAVVYDLNKIGLKAFSGSEIIMPLLALNSMSLMRMLSLMVYSNQYYECKETHGEELELQGSMH</sequence>
<evidence type="ECO:0000313" key="2">
    <source>
        <dbReference type="EMBL" id="PRQ37623.1"/>
    </source>
</evidence>
<gene>
    <name evidence="2" type="ORF">RchiOBHm_Chr4g0404701</name>
</gene>
<dbReference type="OrthoDB" id="777403at2759"/>
<keyword evidence="1" id="KW-0812">Transmembrane</keyword>
<dbReference type="AlphaFoldDB" id="A0A2P6QTW0"/>
<dbReference type="PANTHER" id="PTHR33133:SF1">
    <property type="entry name" value="EXPRESSED PROTEIN-RELATED"/>
    <property type="match status" value="1"/>
</dbReference>
<dbReference type="Proteomes" id="UP000238479">
    <property type="component" value="Chromosome 4"/>
</dbReference>
<evidence type="ECO:0000256" key="1">
    <source>
        <dbReference type="SAM" id="Phobius"/>
    </source>
</evidence>
<comment type="caution">
    <text evidence="2">The sequence shown here is derived from an EMBL/GenBank/DDBJ whole genome shotgun (WGS) entry which is preliminary data.</text>
</comment>
<dbReference type="OMA" id="LNSIYCL"/>
<feature type="transmembrane region" description="Helical" evidence="1">
    <location>
        <begin position="80"/>
        <end position="98"/>
    </location>
</feature>
<dbReference type="EMBL" id="PDCK01000042">
    <property type="protein sequence ID" value="PRQ37623.1"/>
    <property type="molecule type" value="Genomic_DNA"/>
</dbReference>
<dbReference type="PANTHER" id="PTHR33133">
    <property type="entry name" value="OS08G0107100 PROTEIN-RELATED"/>
    <property type="match status" value="1"/>
</dbReference>
<keyword evidence="1" id="KW-0472">Membrane</keyword>
<accession>A0A2P6QTW0</accession>
<keyword evidence="1" id="KW-1133">Transmembrane helix</keyword>
<feature type="transmembrane region" description="Helical" evidence="1">
    <location>
        <begin position="37"/>
        <end position="59"/>
    </location>
</feature>
<proteinExistence type="predicted"/>